<accession>A0A392UYC1</accession>
<dbReference type="EMBL" id="LXQA011008699">
    <property type="protein sequence ID" value="MCI81016.1"/>
    <property type="molecule type" value="Genomic_DNA"/>
</dbReference>
<evidence type="ECO:0000313" key="2">
    <source>
        <dbReference type="Proteomes" id="UP000265520"/>
    </source>
</evidence>
<evidence type="ECO:0000313" key="1">
    <source>
        <dbReference type="EMBL" id="MCI81016.1"/>
    </source>
</evidence>
<dbReference type="Proteomes" id="UP000265520">
    <property type="component" value="Unassembled WGS sequence"/>
</dbReference>
<organism evidence="1 2">
    <name type="scientific">Trifolium medium</name>
    <dbReference type="NCBI Taxonomy" id="97028"/>
    <lineage>
        <taxon>Eukaryota</taxon>
        <taxon>Viridiplantae</taxon>
        <taxon>Streptophyta</taxon>
        <taxon>Embryophyta</taxon>
        <taxon>Tracheophyta</taxon>
        <taxon>Spermatophyta</taxon>
        <taxon>Magnoliopsida</taxon>
        <taxon>eudicotyledons</taxon>
        <taxon>Gunneridae</taxon>
        <taxon>Pentapetalae</taxon>
        <taxon>rosids</taxon>
        <taxon>fabids</taxon>
        <taxon>Fabales</taxon>
        <taxon>Fabaceae</taxon>
        <taxon>Papilionoideae</taxon>
        <taxon>50 kb inversion clade</taxon>
        <taxon>NPAAA clade</taxon>
        <taxon>Hologalegina</taxon>
        <taxon>IRL clade</taxon>
        <taxon>Trifolieae</taxon>
        <taxon>Trifolium</taxon>
    </lineage>
</organism>
<proteinExistence type="predicted"/>
<name>A0A392UYC1_9FABA</name>
<keyword evidence="2" id="KW-1185">Reference proteome</keyword>
<protein>
    <submittedName>
        <fullName evidence="1">Uncharacterized protein</fullName>
    </submittedName>
</protein>
<reference evidence="1 2" key="1">
    <citation type="journal article" date="2018" name="Front. Plant Sci.">
        <title>Red Clover (Trifolium pratense) and Zigzag Clover (T. medium) - A Picture of Genomic Similarities and Differences.</title>
        <authorList>
            <person name="Dluhosova J."/>
            <person name="Istvanek J."/>
            <person name="Nedelnik J."/>
            <person name="Repkova J."/>
        </authorList>
    </citation>
    <scope>NUCLEOTIDE SEQUENCE [LARGE SCALE GENOMIC DNA]</scope>
    <source>
        <strain evidence="2">cv. 10/8</strain>
        <tissue evidence="1">Leaf</tissue>
    </source>
</reference>
<dbReference type="AlphaFoldDB" id="A0A392UYC1"/>
<sequence length="59" mass="6571">MKAAEIAKLPLNVLHQEDAPVWRLLRFALEIELMQDLVVGSVLCTARSGLGAMRRRVLA</sequence>
<comment type="caution">
    <text evidence="1">The sequence shown here is derived from an EMBL/GenBank/DDBJ whole genome shotgun (WGS) entry which is preliminary data.</text>
</comment>